<feature type="compositionally biased region" description="Gly residues" evidence="1">
    <location>
        <begin position="146"/>
        <end position="160"/>
    </location>
</feature>
<evidence type="ECO:0000256" key="1">
    <source>
        <dbReference type="SAM" id="MobiDB-lite"/>
    </source>
</evidence>
<name>A0A6I9MXP3_9TELE</name>
<dbReference type="GeneID" id="104942768"/>
<keyword evidence="2" id="KW-1185">Reference proteome</keyword>
<accession>A0A6I9MXP3</accession>
<feature type="region of interest" description="Disordered" evidence="1">
    <location>
        <begin position="121"/>
        <end position="172"/>
    </location>
</feature>
<protein>
    <submittedName>
        <fullName evidence="3">ATP-binding cassette sub-family A member 2-like</fullName>
    </submittedName>
</protein>
<proteinExistence type="predicted"/>
<organism evidence="2 3">
    <name type="scientific">Notothenia coriiceps</name>
    <name type="common">black rockcod</name>
    <dbReference type="NCBI Taxonomy" id="8208"/>
    <lineage>
        <taxon>Eukaryota</taxon>
        <taxon>Metazoa</taxon>
        <taxon>Chordata</taxon>
        <taxon>Craniata</taxon>
        <taxon>Vertebrata</taxon>
        <taxon>Euteleostomi</taxon>
        <taxon>Actinopterygii</taxon>
        <taxon>Neopterygii</taxon>
        <taxon>Teleostei</taxon>
        <taxon>Neoteleostei</taxon>
        <taxon>Acanthomorphata</taxon>
        <taxon>Eupercaria</taxon>
        <taxon>Perciformes</taxon>
        <taxon>Notothenioidei</taxon>
        <taxon>Nototheniidae</taxon>
        <taxon>Notothenia</taxon>
    </lineage>
</organism>
<feature type="compositionally biased region" description="Polar residues" evidence="1">
    <location>
        <begin position="122"/>
        <end position="142"/>
    </location>
</feature>
<dbReference type="AlphaFoldDB" id="A0A6I9MXP3"/>
<dbReference type="OrthoDB" id="8901275at2759"/>
<dbReference type="Proteomes" id="UP000504611">
    <property type="component" value="Unplaced"/>
</dbReference>
<evidence type="ECO:0000313" key="3">
    <source>
        <dbReference type="RefSeq" id="XP_010766360.1"/>
    </source>
</evidence>
<dbReference type="RefSeq" id="XP_010766360.1">
    <property type="nucleotide sequence ID" value="XM_010768058.1"/>
</dbReference>
<reference evidence="3" key="1">
    <citation type="submission" date="2025-08" db="UniProtKB">
        <authorList>
            <consortium name="RefSeq"/>
        </authorList>
    </citation>
    <scope>IDENTIFICATION</scope>
    <source>
        <tissue evidence="3">Muscle</tissue>
    </source>
</reference>
<sequence>MLEVLTCGEGGASELSTILMVPEKQRPFLQAYLGAVCGGGEGQRAERFRLLSLELREQINTQRVREKLQLERPRSVAPLSQADLRALLKDLADMERLLKDVDLLSGLARLLPKGACAGRTPASPTNMTWPLNATTWGPNTTDIPGEEGGGGAEEGGGTGGRKGKEEAENPHSQFSAFVQLWAGLQPILCGHNR</sequence>
<dbReference type="KEGG" id="ncc:104942768"/>
<evidence type="ECO:0000313" key="2">
    <source>
        <dbReference type="Proteomes" id="UP000504611"/>
    </source>
</evidence>
<gene>
    <name evidence="3" type="primary">LOC104942768</name>
</gene>